<dbReference type="EMBL" id="PDXD01000012">
    <property type="protein sequence ID" value="RYN76187.1"/>
    <property type="molecule type" value="Genomic_DNA"/>
</dbReference>
<dbReference type="GO" id="GO:0033309">
    <property type="term" value="C:SBF transcription complex"/>
    <property type="evidence" value="ECO:0007669"/>
    <property type="project" value="TreeGrafter"/>
</dbReference>
<dbReference type="EMBL" id="KV441478">
    <property type="protein sequence ID" value="OAG20699.1"/>
    <property type="molecule type" value="Genomic_DNA"/>
</dbReference>
<dbReference type="InterPro" id="IPR036887">
    <property type="entry name" value="HTH_APSES_sf"/>
</dbReference>
<keyword evidence="5" id="KW-1185">Reference proteome</keyword>
<dbReference type="PANTHER" id="PTHR43828:SF5">
    <property type="entry name" value="TRANSCRIPTIONAL REPRESSOR XBP1"/>
    <property type="match status" value="1"/>
</dbReference>
<evidence type="ECO:0000313" key="6">
    <source>
        <dbReference type="Proteomes" id="UP000291422"/>
    </source>
</evidence>
<evidence type="ECO:0000313" key="5">
    <source>
        <dbReference type="Proteomes" id="UP000077248"/>
    </source>
</evidence>
<evidence type="ECO:0000256" key="1">
    <source>
        <dbReference type="SAM" id="MobiDB-lite"/>
    </source>
</evidence>
<dbReference type="Proteomes" id="UP000077248">
    <property type="component" value="Unassembled WGS sequence"/>
</dbReference>
<dbReference type="SUPFAM" id="SSF54616">
    <property type="entry name" value="DNA-binding domain of Mlu1-box binding protein MBP1"/>
    <property type="match status" value="1"/>
</dbReference>
<dbReference type="VEuPathDB" id="FungiDB:CC77DRAFT_935384"/>
<organism evidence="3 5">
    <name type="scientific">Alternaria alternata</name>
    <name type="common">Alternaria rot fungus</name>
    <name type="synonym">Torula alternata</name>
    <dbReference type="NCBI Taxonomy" id="5599"/>
    <lineage>
        <taxon>Eukaryota</taxon>
        <taxon>Fungi</taxon>
        <taxon>Dikarya</taxon>
        <taxon>Ascomycota</taxon>
        <taxon>Pezizomycotina</taxon>
        <taxon>Dothideomycetes</taxon>
        <taxon>Pleosporomycetidae</taxon>
        <taxon>Pleosporales</taxon>
        <taxon>Pleosporineae</taxon>
        <taxon>Pleosporaceae</taxon>
        <taxon>Alternaria</taxon>
        <taxon>Alternaria sect. Alternaria</taxon>
        <taxon>Alternaria alternata complex</taxon>
    </lineage>
</organism>
<sequence>MKISHLLNPFCGGPDDFRSSKSPTPACYPVTTVDVPRRQKIPKDAPIFSEGNRTVGNVNFPPHEAGDDQELLQQHRRFQIYPLGEIFRKGVRHIPYNSDKKAFHEKTGREAFEMFQYTYKRPNEDKEYVVVWDYNVGLVRMTPFFKSLKYSKTVPAKALRENPGMKDISYSITGGALVCQGYWMPYHAARAIAATFCYDIRWALTPVFGNDFPSICLHPSDACFAKFLIDPATVRYCAQETVRFKELGPAYTLCKPDASSLPETRKTHCGRSSMNEQIARHRRVRPSDIESGYGTDTDRTGKYLCSPEVSPRTQFTPINRSQSPYSPRTAVSSLTGSPISLNAPPGLLTPTSAPCEYQGGFYRTKRTHSNVASYDDCGDEALIRLETTATVDSAHGSEVEMSGGDDNHTHGDLEAAAMLLSLSGTGTTMPPTKRTRRGSRI</sequence>
<reference evidence="3 5" key="1">
    <citation type="submission" date="2016-05" db="EMBL/GenBank/DDBJ databases">
        <title>Comparative analysis of secretome profiles of manganese(II)-oxidizing ascomycete fungi.</title>
        <authorList>
            <consortium name="DOE Joint Genome Institute"/>
            <person name="Zeiner C.A."/>
            <person name="Purvine S.O."/>
            <person name="Zink E.M."/>
            <person name="Wu S."/>
            <person name="Pasa-Tolic L."/>
            <person name="Chaput D.L."/>
            <person name="Haridas S."/>
            <person name="Grigoriev I.V."/>
            <person name="Santelli C.M."/>
            <person name="Hansel C.M."/>
        </authorList>
    </citation>
    <scope>NUCLEOTIDE SEQUENCE [LARGE SCALE GENOMIC DNA]</scope>
    <source>
        <strain evidence="3 5">SRC1lrK2f</strain>
    </source>
</reference>
<gene>
    <name evidence="4" type="ORF">AA0117_g5698</name>
    <name evidence="3" type="ORF">CC77DRAFT_935384</name>
</gene>
<dbReference type="RefSeq" id="XP_018386120.1">
    <property type="nucleotide sequence ID" value="XM_018534439.1"/>
</dbReference>
<protein>
    <recommendedName>
        <fullName evidence="2">HTH APSES-type domain-containing protein</fullName>
    </recommendedName>
</protein>
<dbReference type="Proteomes" id="UP000291422">
    <property type="component" value="Unassembled WGS sequence"/>
</dbReference>
<dbReference type="GO" id="GO:0030907">
    <property type="term" value="C:MBF transcription complex"/>
    <property type="evidence" value="ECO:0007669"/>
    <property type="project" value="TreeGrafter"/>
</dbReference>
<feature type="domain" description="HTH APSES-type" evidence="2">
    <location>
        <begin position="101"/>
        <end position="219"/>
    </location>
</feature>
<dbReference type="PROSITE" id="PS51299">
    <property type="entry name" value="HTH_APSES"/>
    <property type="match status" value="1"/>
</dbReference>
<reference evidence="4" key="3">
    <citation type="journal article" date="2019" name="J. ISSAAS">
        <title>Genomics, evolutionary history and diagnostics of the Alternaria alternata species group including apple and Asian pear pathotypes.</title>
        <authorList>
            <person name="Armitage A.D."/>
            <person name="Cockerton H.M."/>
            <person name="Sreenivasaprasad S."/>
            <person name="Woodhall J."/>
            <person name="Lane C."/>
            <person name="Harrison R.J."/>
            <person name="Clarkson J.P."/>
        </authorList>
    </citation>
    <scope>NUCLEOTIDE SEQUENCE</scope>
    <source>
        <strain evidence="4">FERA 1177</strain>
    </source>
</reference>
<dbReference type="GeneID" id="29120033"/>
<feature type="region of interest" description="Disordered" evidence="1">
    <location>
        <begin position="313"/>
        <end position="332"/>
    </location>
</feature>
<name>A0A177DPK5_ALTAL</name>
<proteinExistence type="predicted"/>
<evidence type="ECO:0000313" key="3">
    <source>
        <dbReference type="EMBL" id="OAG20699.1"/>
    </source>
</evidence>
<dbReference type="KEGG" id="aalt:CC77DRAFT_935384"/>
<feature type="region of interest" description="Disordered" evidence="1">
    <location>
        <begin position="264"/>
        <end position="283"/>
    </location>
</feature>
<dbReference type="PANTHER" id="PTHR43828">
    <property type="entry name" value="ASPARAGINASE"/>
    <property type="match status" value="1"/>
</dbReference>
<evidence type="ECO:0000259" key="2">
    <source>
        <dbReference type="PROSITE" id="PS51299"/>
    </source>
</evidence>
<accession>A0A177DPK5</accession>
<reference evidence="6" key="2">
    <citation type="journal article" date="2019" name="bioRxiv">
        <title>Genomics, evolutionary history and diagnostics of the Alternaria alternata species group including apple and Asian pear pathotypes.</title>
        <authorList>
            <person name="Armitage A.D."/>
            <person name="Cockerton H.M."/>
            <person name="Sreenivasaprasad S."/>
            <person name="Woodhall J.W."/>
            <person name="Lane C.R."/>
            <person name="Harrison R.J."/>
            <person name="Clarkson J.P."/>
        </authorList>
    </citation>
    <scope>NUCLEOTIDE SEQUENCE [LARGE SCALE GENOMIC DNA]</scope>
    <source>
        <strain evidence="6">FERA 1177</strain>
    </source>
</reference>
<dbReference type="GO" id="GO:0003677">
    <property type="term" value="F:DNA binding"/>
    <property type="evidence" value="ECO:0007669"/>
    <property type="project" value="InterPro"/>
</dbReference>
<dbReference type="OMA" id="FQIYPLG"/>
<dbReference type="InterPro" id="IPR051642">
    <property type="entry name" value="SWI6-like"/>
</dbReference>
<dbReference type="InterPro" id="IPR003163">
    <property type="entry name" value="Tscrpt_reg_HTH_APSES-type"/>
</dbReference>
<dbReference type="Gene3D" id="3.10.260.10">
    <property type="entry name" value="Transcription regulator HTH, APSES-type DNA-binding domain"/>
    <property type="match status" value="1"/>
</dbReference>
<evidence type="ECO:0000313" key="4">
    <source>
        <dbReference type="EMBL" id="RYN76187.1"/>
    </source>
</evidence>
<dbReference type="GO" id="GO:0000981">
    <property type="term" value="F:DNA-binding transcription factor activity, RNA polymerase II-specific"/>
    <property type="evidence" value="ECO:0007669"/>
    <property type="project" value="UniProtKB-ARBA"/>
</dbReference>
<dbReference type="AlphaFoldDB" id="A0A177DPK5"/>